<dbReference type="EnsemblPlants" id="AET2Gv20622000.28">
    <property type="protein sequence ID" value="AET2Gv20622000.28"/>
    <property type="gene ID" value="AET2Gv20622000"/>
</dbReference>
<protein>
    <submittedName>
        <fullName evidence="1">Uncharacterized protein</fullName>
    </submittedName>
</protein>
<dbReference type="AlphaFoldDB" id="A0A453BSJ7"/>
<organism evidence="1 2">
    <name type="scientific">Aegilops tauschii subsp. strangulata</name>
    <name type="common">Goatgrass</name>
    <dbReference type="NCBI Taxonomy" id="200361"/>
    <lineage>
        <taxon>Eukaryota</taxon>
        <taxon>Viridiplantae</taxon>
        <taxon>Streptophyta</taxon>
        <taxon>Embryophyta</taxon>
        <taxon>Tracheophyta</taxon>
        <taxon>Spermatophyta</taxon>
        <taxon>Magnoliopsida</taxon>
        <taxon>Liliopsida</taxon>
        <taxon>Poales</taxon>
        <taxon>Poaceae</taxon>
        <taxon>BOP clade</taxon>
        <taxon>Pooideae</taxon>
        <taxon>Triticodae</taxon>
        <taxon>Triticeae</taxon>
        <taxon>Triticinae</taxon>
        <taxon>Aegilops</taxon>
    </lineage>
</organism>
<evidence type="ECO:0000313" key="2">
    <source>
        <dbReference type="Proteomes" id="UP000015105"/>
    </source>
</evidence>
<dbReference type="Proteomes" id="UP000015105">
    <property type="component" value="Chromosome 2D"/>
</dbReference>
<keyword evidence="2" id="KW-1185">Reference proteome</keyword>
<reference evidence="1" key="5">
    <citation type="journal article" date="2021" name="G3 (Bethesda)">
        <title>Aegilops tauschii genome assembly Aet v5.0 features greater sequence contiguity and improved annotation.</title>
        <authorList>
            <person name="Wang L."/>
            <person name="Zhu T."/>
            <person name="Rodriguez J.C."/>
            <person name="Deal K.R."/>
            <person name="Dubcovsky J."/>
            <person name="McGuire P.E."/>
            <person name="Lux T."/>
            <person name="Spannagl M."/>
            <person name="Mayer K.F.X."/>
            <person name="Baldrich P."/>
            <person name="Meyers B.C."/>
            <person name="Huo N."/>
            <person name="Gu Y.Q."/>
            <person name="Zhou H."/>
            <person name="Devos K.M."/>
            <person name="Bennetzen J.L."/>
            <person name="Unver T."/>
            <person name="Budak H."/>
            <person name="Gulick P.J."/>
            <person name="Galiba G."/>
            <person name="Kalapos B."/>
            <person name="Nelson D.R."/>
            <person name="Li P."/>
            <person name="You F.M."/>
            <person name="Luo M.C."/>
            <person name="Dvorak J."/>
        </authorList>
    </citation>
    <scope>NUCLEOTIDE SEQUENCE [LARGE SCALE GENOMIC DNA]</scope>
    <source>
        <strain evidence="1">cv. AL8/78</strain>
    </source>
</reference>
<reference evidence="2" key="1">
    <citation type="journal article" date="2014" name="Science">
        <title>Ancient hybridizations among the ancestral genomes of bread wheat.</title>
        <authorList>
            <consortium name="International Wheat Genome Sequencing Consortium,"/>
            <person name="Marcussen T."/>
            <person name="Sandve S.R."/>
            <person name="Heier L."/>
            <person name="Spannagl M."/>
            <person name="Pfeifer M."/>
            <person name="Jakobsen K.S."/>
            <person name="Wulff B.B."/>
            <person name="Steuernagel B."/>
            <person name="Mayer K.F."/>
            <person name="Olsen O.A."/>
        </authorList>
    </citation>
    <scope>NUCLEOTIDE SEQUENCE [LARGE SCALE GENOMIC DNA]</scope>
    <source>
        <strain evidence="2">cv. AL8/78</strain>
    </source>
</reference>
<sequence>MLHILKALRHNYWQADVWLVPRAVEEAVLNLARGILCSSQANPTSCFSHTAPFSSVWTKPKDSLGTLKS</sequence>
<reference evidence="1" key="3">
    <citation type="journal article" date="2017" name="Nature">
        <title>Genome sequence of the progenitor of the wheat D genome Aegilops tauschii.</title>
        <authorList>
            <person name="Luo M.C."/>
            <person name="Gu Y.Q."/>
            <person name="Puiu D."/>
            <person name="Wang H."/>
            <person name="Twardziok S.O."/>
            <person name="Deal K.R."/>
            <person name="Huo N."/>
            <person name="Zhu T."/>
            <person name="Wang L."/>
            <person name="Wang Y."/>
            <person name="McGuire P.E."/>
            <person name="Liu S."/>
            <person name="Long H."/>
            <person name="Ramasamy R.K."/>
            <person name="Rodriguez J.C."/>
            <person name="Van S.L."/>
            <person name="Yuan L."/>
            <person name="Wang Z."/>
            <person name="Xia Z."/>
            <person name="Xiao L."/>
            <person name="Anderson O.D."/>
            <person name="Ouyang S."/>
            <person name="Liang Y."/>
            <person name="Zimin A.V."/>
            <person name="Pertea G."/>
            <person name="Qi P."/>
            <person name="Bennetzen J.L."/>
            <person name="Dai X."/>
            <person name="Dawson M.W."/>
            <person name="Muller H.G."/>
            <person name="Kugler K."/>
            <person name="Rivarola-Duarte L."/>
            <person name="Spannagl M."/>
            <person name="Mayer K.F.X."/>
            <person name="Lu F.H."/>
            <person name="Bevan M.W."/>
            <person name="Leroy P."/>
            <person name="Li P."/>
            <person name="You F.M."/>
            <person name="Sun Q."/>
            <person name="Liu Z."/>
            <person name="Lyons E."/>
            <person name="Wicker T."/>
            <person name="Salzberg S.L."/>
            <person name="Devos K.M."/>
            <person name="Dvorak J."/>
        </authorList>
    </citation>
    <scope>NUCLEOTIDE SEQUENCE [LARGE SCALE GENOMIC DNA]</scope>
    <source>
        <strain evidence="1">cv. AL8/78</strain>
    </source>
</reference>
<reference evidence="2" key="2">
    <citation type="journal article" date="2017" name="Nat. Plants">
        <title>The Aegilops tauschii genome reveals multiple impacts of transposons.</title>
        <authorList>
            <person name="Zhao G."/>
            <person name="Zou C."/>
            <person name="Li K."/>
            <person name="Wang K."/>
            <person name="Li T."/>
            <person name="Gao L."/>
            <person name="Zhang X."/>
            <person name="Wang H."/>
            <person name="Yang Z."/>
            <person name="Liu X."/>
            <person name="Jiang W."/>
            <person name="Mao L."/>
            <person name="Kong X."/>
            <person name="Jiao Y."/>
            <person name="Jia J."/>
        </authorList>
    </citation>
    <scope>NUCLEOTIDE SEQUENCE [LARGE SCALE GENOMIC DNA]</scope>
    <source>
        <strain evidence="2">cv. AL8/78</strain>
    </source>
</reference>
<proteinExistence type="predicted"/>
<evidence type="ECO:0000313" key="1">
    <source>
        <dbReference type="EnsemblPlants" id="AET2Gv20622000.28"/>
    </source>
</evidence>
<accession>A0A453BSJ7</accession>
<name>A0A453BSJ7_AEGTS</name>
<dbReference type="Gramene" id="AET2Gv20622000.28">
    <property type="protein sequence ID" value="AET2Gv20622000.28"/>
    <property type="gene ID" value="AET2Gv20622000"/>
</dbReference>
<reference evidence="1" key="4">
    <citation type="submission" date="2019-03" db="UniProtKB">
        <authorList>
            <consortium name="EnsemblPlants"/>
        </authorList>
    </citation>
    <scope>IDENTIFICATION</scope>
</reference>